<dbReference type="InterPro" id="IPR000182">
    <property type="entry name" value="GNAT_dom"/>
</dbReference>
<keyword evidence="3" id="KW-1185">Reference proteome</keyword>
<dbReference type="RefSeq" id="WP_135337521.1">
    <property type="nucleotide sequence ID" value="NZ_JBHLTX010000051.1"/>
</dbReference>
<sequence>MTNETVLADFDRQMRRQVAADGPESRVERLADIVRQVGPEHAWNGVLWSDLDEAGADEAIAAQVRYFTALGREFEWKLYAHDRPADLAERLQAAGFDAEPPETLMVGRIAELPTDAALPQGVELLEVTDAAGVELVRRAHEQAFGDDGSWICRRLLDQLAQEPDRVFAYVAMAGEQPVCAARLELQPGTDFASLWGGGTAPEWRGRGIYRALVAHRARIAAAHGYRYLQVDASDDSRPILARLGFQALTTTTPYLYRPPRP</sequence>
<dbReference type="CDD" id="cd04301">
    <property type="entry name" value="NAT_SF"/>
    <property type="match status" value="1"/>
</dbReference>
<dbReference type="InterPro" id="IPR016181">
    <property type="entry name" value="Acyl_CoA_acyltransferase"/>
</dbReference>
<name>A0A4Z0HDW0_9ACTN</name>
<organism evidence="2 3">
    <name type="scientific">Streptomyces palmae</name>
    <dbReference type="NCBI Taxonomy" id="1701085"/>
    <lineage>
        <taxon>Bacteria</taxon>
        <taxon>Bacillati</taxon>
        <taxon>Actinomycetota</taxon>
        <taxon>Actinomycetes</taxon>
        <taxon>Kitasatosporales</taxon>
        <taxon>Streptomycetaceae</taxon>
        <taxon>Streptomyces</taxon>
    </lineage>
</organism>
<keyword evidence="2" id="KW-0808">Transferase</keyword>
<dbReference type="EMBL" id="SRID01000020">
    <property type="protein sequence ID" value="TGB17078.1"/>
    <property type="molecule type" value="Genomic_DNA"/>
</dbReference>
<evidence type="ECO:0000259" key="1">
    <source>
        <dbReference type="PROSITE" id="PS51186"/>
    </source>
</evidence>
<evidence type="ECO:0000313" key="2">
    <source>
        <dbReference type="EMBL" id="TGB17078.1"/>
    </source>
</evidence>
<feature type="domain" description="N-acetyltransferase" evidence="1">
    <location>
        <begin position="122"/>
        <end position="261"/>
    </location>
</feature>
<accession>A0A4Z0HDW0</accession>
<dbReference type="PROSITE" id="PS51186">
    <property type="entry name" value="GNAT"/>
    <property type="match status" value="1"/>
</dbReference>
<dbReference type="AlphaFoldDB" id="A0A4Z0HDW0"/>
<dbReference type="Proteomes" id="UP000297948">
    <property type="component" value="Unassembled WGS sequence"/>
</dbReference>
<dbReference type="Pfam" id="PF00583">
    <property type="entry name" value="Acetyltransf_1"/>
    <property type="match status" value="1"/>
</dbReference>
<dbReference type="GO" id="GO:0016747">
    <property type="term" value="F:acyltransferase activity, transferring groups other than amino-acyl groups"/>
    <property type="evidence" value="ECO:0007669"/>
    <property type="project" value="InterPro"/>
</dbReference>
<proteinExistence type="predicted"/>
<gene>
    <name evidence="2" type="ORF">E4099_04035</name>
</gene>
<reference evidence="2 3" key="1">
    <citation type="submission" date="2019-03" db="EMBL/GenBank/DDBJ databases">
        <authorList>
            <person name="Gonzalez-Pimentel J.L."/>
        </authorList>
    </citation>
    <scope>NUCLEOTIDE SEQUENCE [LARGE SCALE GENOMIC DNA]</scope>
    <source>
        <strain evidence="2 3">JCM 31289</strain>
    </source>
</reference>
<protein>
    <submittedName>
        <fullName evidence="2">GNAT family N-acetyltransferase</fullName>
    </submittedName>
</protein>
<dbReference type="Gene3D" id="3.40.630.30">
    <property type="match status" value="1"/>
</dbReference>
<evidence type="ECO:0000313" key="3">
    <source>
        <dbReference type="Proteomes" id="UP000297948"/>
    </source>
</evidence>
<dbReference type="OrthoDB" id="164800at2"/>
<dbReference type="SUPFAM" id="SSF55729">
    <property type="entry name" value="Acyl-CoA N-acyltransferases (Nat)"/>
    <property type="match status" value="1"/>
</dbReference>
<comment type="caution">
    <text evidence="2">The sequence shown here is derived from an EMBL/GenBank/DDBJ whole genome shotgun (WGS) entry which is preliminary data.</text>
</comment>